<dbReference type="InterPro" id="IPR012796">
    <property type="entry name" value="Lysidine-tRNA-synth_C"/>
</dbReference>
<dbReference type="InterPro" id="IPR012094">
    <property type="entry name" value="tRNA_Ile_lys_synt"/>
</dbReference>
<dbReference type="Gene3D" id="3.40.50.620">
    <property type="entry name" value="HUPs"/>
    <property type="match status" value="1"/>
</dbReference>
<dbReference type="InterPro" id="IPR011063">
    <property type="entry name" value="TilS/TtcA_N"/>
</dbReference>
<accession>A0A9X3WF86</accession>
<dbReference type="RefSeq" id="WP_272446977.1">
    <property type="nucleotide sequence ID" value="NZ_JAMQKC010000016.1"/>
</dbReference>
<protein>
    <recommendedName>
        <fullName evidence="8">tRNA(Ile)-lysidine synthase</fullName>
        <ecNumber evidence="8">6.3.4.19</ecNumber>
    </recommendedName>
    <alternativeName>
        <fullName evidence="8">tRNA(Ile)-2-lysyl-cytidine synthase</fullName>
    </alternativeName>
    <alternativeName>
        <fullName evidence="8">tRNA(Ile)-lysidine synthetase</fullName>
    </alternativeName>
</protein>
<name>A0A9X3WF86_9BACI</name>
<dbReference type="Pfam" id="PF11734">
    <property type="entry name" value="TilS_C"/>
    <property type="match status" value="1"/>
</dbReference>
<organism evidence="10 11">
    <name type="scientific">Aquibacillus salsiterrae</name>
    <dbReference type="NCBI Taxonomy" id="2950439"/>
    <lineage>
        <taxon>Bacteria</taxon>
        <taxon>Bacillati</taxon>
        <taxon>Bacillota</taxon>
        <taxon>Bacilli</taxon>
        <taxon>Bacillales</taxon>
        <taxon>Bacillaceae</taxon>
        <taxon>Aquibacillus</taxon>
    </lineage>
</organism>
<evidence type="ECO:0000313" key="11">
    <source>
        <dbReference type="Proteomes" id="UP001145069"/>
    </source>
</evidence>
<keyword evidence="4 8" id="KW-0819">tRNA processing</keyword>
<proteinExistence type="inferred from homology"/>
<comment type="domain">
    <text evidence="8">The N-terminal region contains the highly conserved SGGXDS motif, predicted to be a P-loop motif involved in ATP binding.</text>
</comment>
<reference evidence="10" key="1">
    <citation type="submission" date="2022-06" db="EMBL/GenBank/DDBJ databases">
        <title>Aquibacillus sp. a new bacterium isolated from soil saline samples.</title>
        <authorList>
            <person name="Galisteo C."/>
            <person name="De La Haba R."/>
            <person name="Sanchez-Porro C."/>
            <person name="Ventosa A."/>
        </authorList>
    </citation>
    <scope>NUCLEOTIDE SEQUENCE</scope>
    <source>
        <strain evidence="10">3ASR75-54</strain>
    </source>
</reference>
<comment type="catalytic activity">
    <reaction evidence="7 8">
        <text>cytidine(34) in tRNA(Ile2) + L-lysine + ATP = lysidine(34) in tRNA(Ile2) + AMP + diphosphate + H(+)</text>
        <dbReference type="Rhea" id="RHEA:43744"/>
        <dbReference type="Rhea" id="RHEA-COMP:10625"/>
        <dbReference type="Rhea" id="RHEA-COMP:10670"/>
        <dbReference type="ChEBI" id="CHEBI:15378"/>
        <dbReference type="ChEBI" id="CHEBI:30616"/>
        <dbReference type="ChEBI" id="CHEBI:32551"/>
        <dbReference type="ChEBI" id="CHEBI:33019"/>
        <dbReference type="ChEBI" id="CHEBI:82748"/>
        <dbReference type="ChEBI" id="CHEBI:83665"/>
        <dbReference type="ChEBI" id="CHEBI:456215"/>
        <dbReference type="EC" id="6.3.4.19"/>
    </reaction>
</comment>
<evidence type="ECO:0000256" key="4">
    <source>
        <dbReference type="ARBA" id="ARBA00022694"/>
    </source>
</evidence>
<dbReference type="EC" id="6.3.4.19" evidence="8"/>
<dbReference type="GO" id="GO:0032267">
    <property type="term" value="F:tRNA(Ile)-lysidine synthase activity"/>
    <property type="evidence" value="ECO:0007669"/>
    <property type="project" value="UniProtKB-EC"/>
</dbReference>
<dbReference type="HAMAP" id="MF_01161">
    <property type="entry name" value="tRNA_Ile_lys_synt"/>
    <property type="match status" value="1"/>
</dbReference>
<feature type="domain" description="Lysidine-tRNA(Ile) synthetase C-terminal" evidence="9">
    <location>
        <begin position="384"/>
        <end position="458"/>
    </location>
</feature>
<dbReference type="InterPro" id="IPR012795">
    <property type="entry name" value="tRNA_Ile_lys_synt_N"/>
</dbReference>
<comment type="function">
    <text evidence="8">Ligates lysine onto the cytidine present at position 34 of the AUA codon-specific tRNA(Ile) that contains the anticodon CAU, in an ATP-dependent manner. Cytidine is converted to lysidine, thus changing the amino acid specificity of the tRNA from methionine to isoleucine.</text>
</comment>
<dbReference type="NCBIfam" id="TIGR02433">
    <property type="entry name" value="lysidine_TilS_C"/>
    <property type="match status" value="1"/>
</dbReference>
<keyword evidence="6 8" id="KW-0067">ATP-binding</keyword>
<dbReference type="Gene3D" id="3.30.465.60">
    <property type="match status" value="1"/>
</dbReference>
<feature type="binding site" evidence="8">
    <location>
        <begin position="26"/>
        <end position="31"/>
    </location>
    <ligand>
        <name>ATP</name>
        <dbReference type="ChEBI" id="CHEBI:30616"/>
    </ligand>
</feature>
<evidence type="ECO:0000256" key="7">
    <source>
        <dbReference type="ARBA" id="ARBA00048539"/>
    </source>
</evidence>
<evidence type="ECO:0000256" key="6">
    <source>
        <dbReference type="ARBA" id="ARBA00022840"/>
    </source>
</evidence>
<keyword evidence="2 8" id="KW-0963">Cytoplasm</keyword>
<keyword evidence="5 8" id="KW-0547">Nucleotide-binding</keyword>
<evidence type="ECO:0000256" key="8">
    <source>
        <dbReference type="HAMAP-Rule" id="MF_01161"/>
    </source>
</evidence>
<evidence type="ECO:0000259" key="9">
    <source>
        <dbReference type="SMART" id="SM00977"/>
    </source>
</evidence>
<comment type="caution">
    <text evidence="10">The sequence shown here is derived from an EMBL/GenBank/DDBJ whole genome shotgun (WGS) entry which is preliminary data.</text>
</comment>
<evidence type="ECO:0000256" key="1">
    <source>
        <dbReference type="ARBA" id="ARBA00004496"/>
    </source>
</evidence>
<dbReference type="SUPFAM" id="SSF52402">
    <property type="entry name" value="Adenine nucleotide alpha hydrolases-like"/>
    <property type="match status" value="1"/>
</dbReference>
<evidence type="ECO:0000256" key="5">
    <source>
        <dbReference type="ARBA" id="ARBA00022741"/>
    </source>
</evidence>
<evidence type="ECO:0000256" key="2">
    <source>
        <dbReference type="ARBA" id="ARBA00022490"/>
    </source>
</evidence>
<dbReference type="CDD" id="cd01992">
    <property type="entry name" value="TilS_N"/>
    <property type="match status" value="1"/>
</dbReference>
<dbReference type="GO" id="GO:0006400">
    <property type="term" value="P:tRNA modification"/>
    <property type="evidence" value="ECO:0007669"/>
    <property type="project" value="UniProtKB-UniRule"/>
</dbReference>
<dbReference type="Proteomes" id="UP001145069">
    <property type="component" value="Unassembled WGS sequence"/>
</dbReference>
<keyword evidence="3 8" id="KW-0436">Ligase</keyword>
<dbReference type="PANTHER" id="PTHR43033:SF1">
    <property type="entry name" value="TRNA(ILE)-LYSIDINE SYNTHASE-RELATED"/>
    <property type="match status" value="1"/>
</dbReference>
<dbReference type="GO" id="GO:0005737">
    <property type="term" value="C:cytoplasm"/>
    <property type="evidence" value="ECO:0007669"/>
    <property type="project" value="UniProtKB-SubCell"/>
</dbReference>
<dbReference type="Pfam" id="PF01171">
    <property type="entry name" value="ATP_bind_3"/>
    <property type="match status" value="1"/>
</dbReference>
<dbReference type="GO" id="GO:0005524">
    <property type="term" value="F:ATP binding"/>
    <property type="evidence" value="ECO:0007669"/>
    <property type="project" value="UniProtKB-UniRule"/>
</dbReference>
<dbReference type="NCBIfam" id="TIGR02432">
    <property type="entry name" value="lysidine_TilS_N"/>
    <property type="match status" value="1"/>
</dbReference>
<dbReference type="SUPFAM" id="SSF82829">
    <property type="entry name" value="MesJ substrate recognition domain-like"/>
    <property type="match status" value="1"/>
</dbReference>
<dbReference type="SMART" id="SM00977">
    <property type="entry name" value="TilS_C"/>
    <property type="match status" value="1"/>
</dbReference>
<evidence type="ECO:0000313" key="10">
    <source>
        <dbReference type="EMBL" id="MDC3417913.1"/>
    </source>
</evidence>
<comment type="subcellular location">
    <subcellularLocation>
        <location evidence="1 8">Cytoplasm</location>
    </subcellularLocation>
</comment>
<evidence type="ECO:0000256" key="3">
    <source>
        <dbReference type="ARBA" id="ARBA00022598"/>
    </source>
</evidence>
<dbReference type="EMBL" id="JAMQKC010000016">
    <property type="protein sequence ID" value="MDC3417913.1"/>
    <property type="molecule type" value="Genomic_DNA"/>
</dbReference>
<keyword evidence="11" id="KW-1185">Reference proteome</keyword>
<comment type="similarity">
    <text evidence="8">Belongs to the tRNA(Ile)-lysidine synthase family.</text>
</comment>
<dbReference type="AlphaFoldDB" id="A0A9X3WF86"/>
<sequence>MENEVKAFIKKHDLLHEGATVLIGVSGGPDSMALLHFFCKIRKDYHLNIIALSIDHGLREEQSHQDVEYVRQICLEWKINFYETFLDVPTYKRSTGLSTQVAAREMRYRFFEEQMRRFQADFLALGHHGDDQAETILMRLIRNTTPNGLIGIPVKRRFATGQLIRPFLAVSKKEIEAYCQVYGIKPRRDPSNGETVYTRNHLRHNILPLLREQNPSIHKHMQALSELLREDESYLHQEAKKVFHSIVQIDNKSEVSFNIDDFLRYPFALQRRTYHLILNYLYDNVPEGLSYVHEQQFFHLIHNEKANVTLDFPNGLLVTKSYTRVLCYFKNNADLHYEFTLDVPGQITLPNGSVITSVFTDNYEEEQSKNVMILPDSIPPQYPFLVRTRRPGDRMLIRGLNGTKKVKDIFIDEKIPKYLRDSWPVITGQQDDVLWLVGVKKGKVESDIDKQRYVRLHYFQKQHVGGSGQDA</sequence>
<gene>
    <name evidence="8 10" type="primary">tilS</name>
    <name evidence="10" type="ORF">NC799_13515</name>
</gene>
<dbReference type="SUPFAM" id="SSF56037">
    <property type="entry name" value="PheT/TilS domain"/>
    <property type="match status" value="1"/>
</dbReference>
<dbReference type="InterPro" id="IPR014729">
    <property type="entry name" value="Rossmann-like_a/b/a_fold"/>
</dbReference>
<dbReference type="PANTHER" id="PTHR43033">
    <property type="entry name" value="TRNA(ILE)-LYSIDINE SYNTHASE-RELATED"/>
    <property type="match status" value="1"/>
</dbReference>